<dbReference type="RefSeq" id="WP_204682452.1">
    <property type="nucleotide sequence ID" value="NZ_BSNR01000002.1"/>
</dbReference>
<evidence type="ECO:0000313" key="4">
    <source>
        <dbReference type="Proteomes" id="UP001430149"/>
    </source>
</evidence>
<feature type="domain" description="DUF2147" evidence="2">
    <location>
        <begin position="46"/>
        <end position="169"/>
    </location>
</feature>
<reference evidence="3" key="1">
    <citation type="submission" date="2020-10" db="EMBL/GenBank/DDBJ databases">
        <title>Phylogeny of dyella-like bacteria.</title>
        <authorList>
            <person name="Fu J."/>
        </authorList>
    </citation>
    <scope>NUCLEOTIDE SEQUENCE</scope>
    <source>
        <strain evidence="3">DHOC52</strain>
    </source>
</reference>
<dbReference type="InterPro" id="IPR019223">
    <property type="entry name" value="DUF2147"/>
</dbReference>
<protein>
    <submittedName>
        <fullName evidence="3">DUF2147 domain-containing protein</fullName>
    </submittedName>
</protein>
<dbReference type="Pfam" id="PF09917">
    <property type="entry name" value="DUF2147"/>
    <property type="match status" value="1"/>
</dbReference>
<keyword evidence="4" id="KW-1185">Reference proteome</keyword>
<evidence type="ECO:0000313" key="3">
    <source>
        <dbReference type="EMBL" id="MBM7126109.1"/>
    </source>
</evidence>
<dbReference type="Gene3D" id="2.40.128.520">
    <property type="match status" value="1"/>
</dbReference>
<dbReference type="Proteomes" id="UP001430149">
    <property type="component" value="Unassembled WGS sequence"/>
</dbReference>
<comment type="caution">
    <text evidence="3">The sequence shown here is derived from an EMBL/GenBank/DDBJ whole genome shotgun (WGS) entry which is preliminary data.</text>
</comment>
<accession>A0ABS2K5E9</accession>
<evidence type="ECO:0000259" key="2">
    <source>
        <dbReference type="Pfam" id="PF09917"/>
    </source>
</evidence>
<proteinExistence type="predicted"/>
<evidence type="ECO:0000256" key="1">
    <source>
        <dbReference type="SAM" id="SignalP"/>
    </source>
</evidence>
<keyword evidence="1" id="KW-0732">Signal</keyword>
<dbReference type="EMBL" id="JADIKE010000036">
    <property type="protein sequence ID" value="MBM7126109.1"/>
    <property type="molecule type" value="Genomic_DNA"/>
</dbReference>
<feature type="chain" id="PRO_5045991793" evidence="1">
    <location>
        <begin position="33"/>
        <end position="189"/>
    </location>
</feature>
<sequence length="189" mass="21100">MKIARHIRLFRHSGLYLLAFFLLWASPGGVCASNAYTPSGPSAIVGDWLVESRDAVIRIEQVGDEYQGRILWQLHDTYGPEDGPELNGKIVTDRNNPDPALRSQPLTGLRLLNGLHYDAAGRKWIDGRVYNSENGRTYNCLIRLTSANRLQLRGYIGISLFGGNTVWSRVTMRTPVDGGLPFVMDVLDK</sequence>
<name>A0ABS2K5E9_9GAMM</name>
<feature type="signal peptide" evidence="1">
    <location>
        <begin position="1"/>
        <end position="32"/>
    </location>
</feature>
<organism evidence="3 4">
    <name type="scientific">Dyella flava</name>
    <dbReference type="NCBI Taxonomy" id="1920170"/>
    <lineage>
        <taxon>Bacteria</taxon>
        <taxon>Pseudomonadati</taxon>
        <taxon>Pseudomonadota</taxon>
        <taxon>Gammaproteobacteria</taxon>
        <taxon>Lysobacterales</taxon>
        <taxon>Rhodanobacteraceae</taxon>
        <taxon>Dyella</taxon>
    </lineage>
</organism>
<dbReference type="PANTHER" id="PTHR36919">
    <property type="entry name" value="BLR1215 PROTEIN"/>
    <property type="match status" value="1"/>
</dbReference>
<gene>
    <name evidence="3" type="ORF">ISP19_12090</name>
</gene>
<dbReference type="PANTHER" id="PTHR36919:SF2">
    <property type="entry name" value="BLL6627 PROTEIN"/>
    <property type="match status" value="1"/>
</dbReference>